<accession>W1NIC5</accession>
<dbReference type="SUPFAM" id="SSF49562">
    <property type="entry name" value="C2 domain (Calcium/lipid-binding domain, CaLB)"/>
    <property type="match status" value="1"/>
</dbReference>
<dbReference type="PANTHER" id="PTHR32246">
    <property type="entry name" value="INGRESSION PROTEIN FIC1"/>
    <property type="match status" value="1"/>
</dbReference>
<keyword evidence="3" id="KW-1185">Reference proteome</keyword>
<organism evidence="2 3">
    <name type="scientific">Amborella trichopoda</name>
    <dbReference type="NCBI Taxonomy" id="13333"/>
    <lineage>
        <taxon>Eukaryota</taxon>
        <taxon>Viridiplantae</taxon>
        <taxon>Streptophyta</taxon>
        <taxon>Embryophyta</taxon>
        <taxon>Tracheophyta</taxon>
        <taxon>Spermatophyta</taxon>
        <taxon>Magnoliopsida</taxon>
        <taxon>Amborellales</taxon>
        <taxon>Amborellaceae</taxon>
        <taxon>Amborella</taxon>
    </lineage>
</organism>
<sequence>MKILEVILTLKSSKEHHATRWPKQIYAVLSVQQAKLKTKMIETNQDHFAWKGKFVFQVEDFFLIKPDAFLNLKIFRPCRLLSNELLGYARIPASGVMGFEGWGFSSLPVSGRSDMPLGLVNVGLVLWPARHATMEFLKEKGGMEIYGL</sequence>
<dbReference type="Proteomes" id="UP000017836">
    <property type="component" value="Unassembled WGS sequence"/>
</dbReference>
<evidence type="ECO:0000313" key="3">
    <source>
        <dbReference type="Proteomes" id="UP000017836"/>
    </source>
</evidence>
<dbReference type="HOGENOM" id="CLU_1799041_0_0_1"/>
<protein>
    <recommendedName>
        <fullName evidence="1">C2 domain-containing protein</fullName>
    </recommendedName>
</protein>
<dbReference type="Pfam" id="PF00168">
    <property type="entry name" value="C2"/>
    <property type="match status" value="1"/>
</dbReference>
<dbReference type="EMBL" id="KI397501">
    <property type="protein sequence ID" value="ERM94974.1"/>
    <property type="molecule type" value="Genomic_DNA"/>
</dbReference>
<reference evidence="3" key="1">
    <citation type="journal article" date="2013" name="Science">
        <title>The Amborella genome and the evolution of flowering plants.</title>
        <authorList>
            <consortium name="Amborella Genome Project"/>
        </authorList>
    </citation>
    <scope>NUCLEOTIDE SEQUENCE [LARGE SCALE GENOMIC DNA]</scope>
</reference>
<feature type="domain" description="C2" evidence="1">
    <location>
        <begin position="25"/>
        <end position="95"/>
    </location>
</feature>
<dbReference type="InterPro" id="IPR000008">
    <property type="entry name" value="C2_dom"/>
</dbReference>
<proteinExistence type="predicted"/>
<name>W1NIC5_AMBTC</name>
<dbReference type="PANTHER" id="PTHR32246:SF143">
    <property type="entry name" value="CALCIUM-DEPENDENT LIPID-BINDING (CALB DOMAIN) FAMILY PROTEIN"/>
    <property type="match status" value="1"/>
</dbReference>
<evidence type="ECO:0000313" key="2">
    <source>
        <dbReference type="EMBL" id="ERM94974.1"/>
    </source>
</evidence>
<evidence type="ECO:0000259" key="1">
    <source>
        <dbReference type="Pfam" id="PF00168"/>
    </source>
</evidence>
<gene>
    <name evidence="2" type="ORF">AMTR_s00009p00221680</name>
</gene>
<dbReference type="Gramene" id="ERM94974">
    <property type="protein sequence ID" value="ERM94974"/>
    <property type="gene ID" value="AMTR_s00009p00221680"/>
</dbReference>
<dbReference type="Gene3D" id="2.60.40.150">
    <property type="entry name" value="C2 domain"/>
    <property type="match status" value="1"/>
</dbReference>
<dbReference type="InterPro" id="IPR035892">
    <property type="entry name" value="C2_domain_sf"/>
</dbReference>
<dbReference type="AlphaFoldDB" id="W1NIC5"/>